<dbReference type="PANTHER" id="PTHR16305:SF28">
    <property type="entry name" value="GUANYLATE CYCLASE DOMAIN-CONTAINING PROTEIN"/>
    <property type="match status" value="1"/>
</dbReference>
<dbReference type="Gene3D" id="1.25.40.10">
    <property type="entry name" value="Tetratricopeptide repeat domain"/>
    <property type="match status" value="4"/>
</dbReference>
<dbReference type="SMART" id="SM00028">
    <property type="entry name" value="TPR"/>
    <property type="match status" value="5"/>
</dbReference>
<dbReference type="Gene3D" id="3.40.50.300">
    <property type="entry name" value="P-loop containing nucleotide triphosphate hydrolases"/>
    <property type="match status" value="1"/>
</dbReference>
<evidence type="ECO:0000313" key="4">
    <source>
        <dbReference type="EMBL" id="CAA9455735.1"/>
    </source>
</evidence>
<dbReference type="InterPro" id="IPR011990">
    <property type="entry name" value="TPR-like_helical_dom_sf"/>
</dbReference>
<dbReference type="GO" id="GO:0005737">
    <property type="term" value="C:cytoplasm"/>
    <property type="evidence" value="ECO:0007669"/>
    <property type="project" value="TreeGrafter"/>
</dbReference>
<dbReference type="SMART" id="SM01043">
    <property type="entry name" value="BTAD"/>
    <property type="match status" value="1"/>
</dbReference>
<dbReference type="InterPro" id="IPR027417">
    <property type="entry name" value="P-loop_NTPase"/>
</dbReference>
<evidence type="ECO:0000259" key="3">
    <source>
        <dbReference type="SMART" id="SM01043"/>
    </source>
</evidence>
<evidence type="ECO:0000256" key="2">
    <source>
        <dbReference type="ARBA" id="ARBA00022840"/>
    </source>
</evidence>
<dbReference type="InterPro" id="IPR041664">
    <property type="entry name" value="AAA_16"/>
</dbReference>
<feature type="domain" description="Bacterial transcriptional activator" evidence="3">
    <location>
        <begin position="103"/>
        <end position="269"/>
    </location>
</feature>
<protein>
    <recommendedName>
        <fullName evidence="3">Bacterial transcriptional activator domain-containing protein</fullName>
    </recommendedName>
</protein>
<dbReference type="InterPro" id="IPR019734">
    <property type="entry name" value="TPR_rpt"/>
</dbReference>
<dbReference type="SUPFAM" id="SSF48452">
    <property type="entry name" value="TPR-like"/>
    <property type="match status" value="4"/>
</dbReference>
<organism evidence="4">
    <name type="scientific">uncultured Rubrobacteraceae bacterium</name>
    <dbReference type="NCBI Taxonomy" id="349277"/>
    <lineage>
        <taxon>Bacteria</taxon>
        <taxon>Bacillati</taxon>
        <taxon>Actinomycetota</taxon>
        <taxon>Rubrobacteria</taxon>
        <taxon>Rubrobacterales</taxon>
        <taxon>Rubrobacteraceae</taxon>
        <taxon>environmental samples</taxon>
    </lineage>
</organism>
<keyword evidence="2" id="KW-0067">ATP-binding</keyword>
<dbReference type="InterPro" id="IPR005158">
    <property type="entry name" value="BTAD"/>
</dbReference>
<gene>
    <name evidence="4" type="ORF">AVDCRST_MAG58-1447</name>
</gene>
<keyword evidence="1" id="KW-0547">Nucleotide-binding</keyword>
<dbReference type="AlphaFoldDB" id="A0A6J4QUW2"/>
<dbReference type="Gene3D" id="1.10.10.10">
    <property type="entry name" value="Winged helix-like DNA-binding domain superfamily/Winged helix DNA-binding domain"/>
    <property type="match status" value="1"/>
</dbReference>
<dbReference type="GO" id="GO:0005524">
    <property type="term" value="F:ATP binding"/>
    <property type="evidence" value="ECO:0007669"/>
    <property type="project" value="UniProtKB-KW"/>
</dbReference>
<accession>A0A6J4QUW2</accession>
<sequence>MSLSIRLLGPPEASLCGRGLRFDTRKALALLCYLATEGSNHPRIKLAELLWPRSHERHARTDLRSTLSRLRKALGEGGGSSEGNGLFAVEGDLLGLKPGGIELDLETLEAAVSLARSETSGPPLGASSADRSANGAVEHKDILNRLEGTLGIYGGEFMEGFSLKDAPEFELWLEVERERWRSLFGELCERLSGLQAAAGRLGQAIETARLWTMHAPLEEDAHRRLMELLSSGGDGEGALRAYEGFRGVLRRGVDSEPSSRLTELADRLREEVEERAALVTGLAHLTTTALSAFQVPFVDRHEEFGELVSEYGACVSGQGPRVLAVMGEAGIGKTRLVKEFLGWAKARGADVLEGAASEGAVLSYGPLVEAIRPRMERERAPEDLLEDAWLSELGRLLPELKERYPDLPPAPSGEGETAKGALFEAVARAVGALASRAPVVLFLDDLQWADAATLEVLDYAGRRWAEQGAPILVLIAGRPEEMGDNSSFGGWLPSLVRRLPARSLTLPPLRNADIEVLLRRLTRAEEELVGSSGEPGAPNEARSELERFGAWLAAETGGQPFYLVEMLKALVEEGKLVIRARPNEGLLLEVGPALRVGVELSSLPDSVRDVIRGRLYRLSQSSFELLVAGAVLGRRFGFGVLLAVAGMKENECLRGLDELVGRNLLVEEGGGRGERGTFPYPAAYSFSHERIRQVAHTECGWARRQVLHRRAFEVLEGSGAPPAELARHALAAGLAEPSFRYSLAAGDAAADVFAMRDAIVNYERAWDLLVAGQEPRGALKVSDASVERLYNHLGLAYELTEEWDKARVTYETMLAFARDSGSAKVEVIALNHLAVYSFHHKGDIPGAKALLEEAMEVAKEACLTEVLVETACNLAGLMVYRPAETGPSRLLAEEALATARNLKRPDLVARTLSTLARLETWASRFEAAAARAEEGAKLSRQLAARPAPTRATLPSMLAEGMGLSASWRAGTRAMEALSLSYLGYVRLYQGRPQEGVAILREVLEISKGLPERAQVIGSCALAQTLREAGEFEEALARHREGAERAHEAQDAYLLASYLLQVGNDYVSLQNLKEARAAFEEMVERGHLKEAFHATFCMLAVFSEDWEDAHAHARKAHELGTFFQPQFSFFLHHQVEALLRGRDEELAREEARRLAERARDSRRDRMSHLRALAVLSEWEGDTERALGRLRKAEALAEEIGLPGELWQMRAKIGELLERRGEVGEAHQAFSRAAQILKDLAARIKDEGLREGFLAAPRVRRVLEHH</sequence>
<dbReference type="Pfam" id="PF03704">
    <property type="entry name" value="BTAD"/>
    <property type="match status" value="1"/>
</dbReference>
<dbReference type="EMBL" id="CADCVF010000035">
    <property type="protein sequence ID" value="CAA9455735.1"/>
    <property type="molecule type" value="Genomic_DNA"/>
</dbReference>
<dbReference type="SUPFAM" id="SSF52540">
    <property type="entry name" value="P-loop containing nucleoside triphosphate hydrolases"/>
    <property type="match status" value="1"/>
</dbReference>
<dbReference type="GO" id="GO:0004016">
    <property type="term" value="F:adenylate cyclase activity"/>
    <property type="evidence" value="ECO:0007669"/>
    <property type="project" value="TreeGrafter"/>
</dbReference>
<name>A0A6J4QUW2_9ACTN</name>
<proteinExistence type="predicted"/>
<dbReference type="InterPro" id="IPR036388">
    <property type="entry name" value="WH-like_DNA-bd_sf"/>
</dbReference>
<dbReference type="PANTHER" id="PTHR16305">
    <property type="entry name" value="TESTICULAR SOLUBLE ADENYLYL CYCLASE"/>
    <property type="match status" value="1"/>
</dbReference>
<reference evidence="4" key="1">
    <citation type="submission" date="2020-02" db="EMBL/GenBank/DDBJ databases">
        <authorList>
            <person name="Meier V. D."/>
        </authorList>
    </citation>
    <scope>NUCLEOTIDE SEQUENCE</scope>
    <source>
        <strain evidence="4">AVDCRST_MAG58</strain>
    </source>
</reference>
<evidence type="ECO:0000256" key="1">
    <source>
        <dbReference type="ARBA" id="ARBA00022741"/>
    </source>
</evidence>
<dbReference type="Pfam" id="PF13191">
    <property type="entry name" value="AAA_16"/>
    <property type="match status" value="1"/>
</dbReference>